<feature type="transmembrane region" description="Helical" evidence="1">
    <location>
        <begin position="87"/>
        <end position="104"/>
    </location>
</feature>
<reference evidence="4" key="1">
    <citation type="journal article" date="2019" name="Int. J. Syst. Evol. Microbiol.">
        <title>The Global Catalogue of Microorganisms (GCM) 10K type strain sequencing project: providing services to taxonomists for standard genome sequencing and annotation.</title>
        <authorList>
            <consortium name="The Broad Institute Genomics Platform"/>
            <consortium name="The Broad Institute Genome Sequencing Center for Infectious Disease"/>
            <person name="Wu L."/>
            <person name="Ma J."/>
        </authorList>
    </citation>
    <scope>NUCLEOTIDE SEQUENCE [LARGE SCALE GENOMIC DNA]</scope>
    <source>
        <strain evidence="4">CECT 8531</strain>
    </source>
</reference>
<feature type="transmembrane region" description="Helical" evidence="1">
    <location>
        <begin position="280"/>
        <end position="304"/>
    </location>
</feature>
<feature type="transmembrane region" description="Helical" evidence="1">
    <location>
        <begin position="242"/>
        <end position="268"/>
    </location>
</feature>
<sequence length="432" mass="47608">MKLAAPSDNAHSGAAAAAPAPAAQSRFVSLDFLRGCAVMGILAMNIVAFAMPEIAYINPAAYGAGDGGNITAWLFGFLFFDGKMRGLFSLLFGASMMIVIMQMTERGEDPTKRHYARMFWLAIFGLLHFFLIWWGDILFSYAAAGSVAYLFHHLSSRSLIKWGLILYAAAFLTISLASGAMLYTQYRAYQPGASATEIRDYRVLIEDTGYGQAAIDRDLAVHRGSYAGILDDKLTEKLFDPLLGIIGVLLETLPFMLIGMAMAQNGFITGQAKPQTYRRFAIWGFGGGLILTALCAAVNIRTAFDPVTVMVIEMNAAMPARLLMTVGYAALLILFIRRFSLACISQHISAAGRVAFTNYIGTSVCMTAIFYGYGFGLYGQVSRPWLYGFVLCAWAVMLLWSKPWLAHFHYGPLEWLWRSLARGRLQPLRRVA</sequence>
<evidence type="ECO:0000313" key="4">
    <source>
        <dbReference type="Proteomes" id="UP001595887"/>
    </source>
</evidence>
<accession>A0ABV8RJZ1</accession>
<dbReference type="Proteomes" id="UP001595887">
    <property type="component" value="Unassembled WGS sequence"/>
</dbReference>
<keyword evidence="4" id="KW-1185">Reference proteome</keyword>
<dbReference type="Pfam" id="PF04235">
    <property type="entry name" value="DUF418"/>
    <property type="match status" value="1"/>
</dbReference>
<name>A0ABV8RJZ1_9SPHN</name>
<organism evidence="3 4">
    <name type="scientific">Sphingorhabdus arenilitoris</name>
    <dbReference type="NCBI Taxonomy" id="1490041"/>
    <lineage>
        <taxon>Bacteria</taxon>
        <taxon>Pseudomonadati</taxon>
        <taxon>Pseudomonadota</taxon>
        <taxon>Alphaproteobacteria</taxon>
        <taxon>Sphingomonadales</taxon>
        <taxon>Sphingomonadaceae</taxon>
        <taxon>Sphingorhabdus</taxon>
    </lineage>
</organism>
<feature type="domain" description="DUF418" evidence="2">
    <location>
        <begin position="263"/>
        <end position="423"/>
    </location>
</feature>
<feature type="transmembrane region" description="Helical" evidence="1">
    <location>
        <begin position="119"/>
        <end position="152"/>
    </location>
</feature>
<keyword evidence="1" id="KW-1133">Transmembrane helix</keyword>
<dbReference type="PANTHER" id="PTHR30590:SF2">
    <property type="entry name" value="INNER MEMBRANE PROTEIN"/>
    <property type="match status" value="1"/>
</dbReference>
<dbReference type="RefSeq" id="WP_381424349.1">
    <property type="nucleotide sequence ID" value="NZ_JBHSDH010000013.1"/>
</dbReference>
<comment type="caution">
    <text evidence="3">The sequence shown here is derived from an EMBL/GenBank/DDBJ whole genome shotgun (WGS) entry which is preliminary data.</text>
</comment>
<feature type="transmembrane region" description="Helical" evidence="1">
    <location>
        <begin position="316"/>
        <end position="336"/>
    </location>
</feature>
<protein>
    <submittedName>
        <fullName evidence="3">DUF418 domain-containing protein</fullName>
    </submittedName>
</protein>
<gene>
    <name evidence="3" type="ORF">ACFOWX_11825</name>
</gene>
<feature type="transmembrane region" description="Helical" evidence="1">
    <location>
        <begin position="32"/>
        <end position="54"/>
    </location>
</feature>
<dbReference type="InterPro" id="IPR007349">
    <property type="entry name" value="DUF418"/>
</dbReference>
<dbReference type="EMBL" id="JBHSDH010000013">
    <property type="protein sequence ID" value="MFC4293104.1"/>
    <property type="molecule type" value="Genomic_DNA"/>
</dbReference>
<evidence type="ECO:0000313" key="3">
    <source>
        <dbReference type="EMBL" id="MFC4293104.1"/>
    </source>
</evidence>
<evidence type="ECO:0000256" key="1">
    <source>
        <dbReference type="SAM" id="Phobius"/>
    </source>
</evidence>
<feature type="transmembrane region" description="Helical" evidence="1">
    <location>
        <begin position="356"/>
        <end position="378"/>
    </location>
</feature>
<feature type="transmembrane region" description="Helical" evidence="1">
    <location>
        <begin position="164"/>
        <end position="183"/>
    </location>
</feature>
<dbReference type="InterPro" id="IPR052529">
    <property type="entry name" value="Bact_Transport_Assoc"/>
</dbReference>
<feature type="transmembrane region" description="Helical" evidence="1">
    <location>
        <begin position="384"/>
        <end position="400"/>
    </location>
</feature>
<proteinExistence type="predicted"/>
<dbReference type="PANTHER" id="PTHR30590">
    <property type="entry name" value="INNER MEMBRANE PROTEIN"/>
    <property type="match status" value="1"/>
</dbReference>
<keyword evidence="1" id="KW-0472">Membrane</keyword>
<evidence type="ECO:0000259" key="2">
    <source>
        <dbReference type="Pfam" id="PF04235"/>
    </source>
</evidence>
<keyword evidence="1" id="KW-0812">Transmembrane</keyword>
<feature type="transmembrane region" description="Helical" evidence="1">
    <location>
        <begin position="60"/>
        <end position="80"/>
    </location>
</feature>